<accession>A0ACB6Z4Y8</accession>
<name>A0ACB6Z4Y8_THEGA</name>
<dbReference type="Proteomes" id="UP000886501">
    <property type="component" value="Unassembled WGS sequence"/>
</dbReference>
<dbReference type="EMBL" id="MU118152">
    <property type="protein sequence ID" value="KAF9644221.1"/>
    <property type="molecule type" value="Genomic_DNA"/>
</dbReference>
<protein>
    <submittedName>
        <fullName evidence="1">Uncharacterized protein</fullName>
    </submittedName>
</protein>
<keyword evidence="2" id="KW-1185">Reference proteome</keyword>
<reference evidence="1" key="2">
    <citation type="journal article" date="2020" name="Nat. Commun.">
        <title>Large-scale genome sequencing of mycorrhizal fungi provides insights into the early evolution of symbiotic traits.</title>
        <authorList>
            <person name="Miyauchi S."/>
            <person name="Kiss E."/>
            <person name="Kuo A."/>
            <person name="Drula E."/>
            <person name="Kohler A."/>
            <person name="Sanchez-Garcia M."/>
            <person name="Morin E."/>
            <person name="Andreopoulos B."/>
            <person name="Barry K.W."/>
            <person name="Bonito G."/>
            <person name="Buee M."/>
            <person name="Carver A."/>
            <person name="Chen C."/>
            <person name="Cichocki N."/>
            <person name="Clum A."/>
            <person name="Culley D."/>
            <person name="Crous P.W."/>
            <person name="Fauchery L."/>
            <person name="Girlanda M."/>
            <person name="Hayes R.D."/>
            <person name="Keri Z."/>
            <person name="LaButti K."/>
            <person name="Lipzen A."/>
            <person name="Lombard V."/>
            <person name="Magnuson J."/>
            <person name="Maillard F."/>
            <person name="Murat C."/>
            <person name="Nolan M."/>
            <person name="Ohm R.A."/>
            <person name="Pangilinan J."/>
            <person name="Pereira M.F."/>
            <person name="Perotto S."/>
            <person name="Peter M."/>
            <person name="Pfister S."/>
            <person name="Riley R."/>
            <person name="Sitrit Y."/>
            <person name="Stielow J.B."/>
            <person name="Szollosi G."/>
            <person name="Zifcakova L."/>
            <person name="Stursova M."/>
            <person name="Spatafora J.W."/>
            <person name="Tedersoo L."/>
            <person name="Vaario L.M."/>
            <person name="Yamada A."/>
            <person name="Yan M."/>
            <person name="Wang P."/>
            <person name="Xu J."/>
            <person name="Bruns T."/>
            <person name="Baldrian P."/>
            <person name="Vilgalys R."/>
            <person name="Dunand C."/>
            <person name="Henrissat B."/>
            <person name="Grigoriev I.V."/>
            <person name="Hibbett D."/>
            <person name="Nagy L.G."/>
            <person name="Martin F.M."/>
        </authorList>
    </citation>
    <scope>NUCLEOTIDE SEQUENCE</scope>
    <source>
        <strain evidence="1">P2</strain>
    </source>
</reference>
<reference evidence="1" key="1">
    <citation type="submission" date="2019-10" db="EMBL/GenBank/DDBJ databases">
        <authorList>
            <consortium name="DOE Joint Genome Institute"/>
            <person name="Kuo A."/>
            <person name="Miyauchi S."/>
            <person name="Kiss E."/>
            <person name="Drula E."/>
            <person name="Kohler A."/>
            <person name="Sanchez-Garcia M."/>
            <person name="Andreopoulos B."/>
            <person name="Barry K.W."/>
            <person name="Bonito G."/>
            <person name="Buee M."/>
            <person name="Carver A."/>
            <person name="Chen C."/>
            <person name="Cichocki N."/>
            <person name="Clum A."/>
            <person name="Culley D."/>
            <person name="Crous P.W."/>
            <person name="Fauchery L."/>
            <person name="Girlanda M."/>
            <person name="Hayes R."/>
            <person name="Keri Z."/>
            <person name="Labutti K."/>
            <person name="Lipzen A."/>
            <person name="Lombard V."/>
            <person name="Magnuson J."/>
            <person name="Maillard F."/>
            <person name="Morin E."/>
            <person name="Murat C."/>
            <person name="Nolan M."/>
            <person name="Ohm R."/>
            <person name="Pangilinan J."/>
            <person name="Pereira M."/>
            <person name="Perotto S."/>
            <person name="Peter M."/>
            <person name="Riley R."/>
            <person name="Sitrit Y."/>
            <person name="Stielow B."/>
            <person name="Szollosi G."/>
            <person name="Zifcakova L."/>
            <person name="Stursova M."/>
            <person name="Spatafora J.W."/>
            <person name="Tedersoo L."/>
            <person name="Vaario L.-M."/>
            <person name="Yamada A."/>
            <person name="Yan M."/>
            <person name="Wang P."/>
            <person name="Xu J."/>
            <person name="Bruns T."/>
            <person name="Baldrian P."/>
            <person name="Vilgalys R."/>
            <person name="Henrissat B."/>
            <person name="Grigoriev I.V."/>
            <person name="Hibbett D."/>
            <person name="Nagy L.G."/>
            <person name="Martin F.M."/>
        </authorList>
    </citation>
    <scope>NUCLEOTIDE SEQUENCE</scope>
    <source>
        <strain evidence="1">P2</strain>
    </source>
</reference>
<comment type="caution">
    <text evidence="1">The sequence shown here is derived from an EMBL/GenBank/DDBJ whole genome shotgun (WGS) entry which is preliminary data.</text>
</comment>
<gene>
    <name evidence="1" type="ORF">BDM02DRAFT_1055675</name>
</gene>
<organism evidence="1 2">
    <name type="scientific">Thelephora ganbajun</name>
    <name type="common">Ganba fungus</name>
    <dbReference type="NCBI Taxonomy" id="370292"/>
    <lineage>
        <taxon>Eukaryota</taxon>
        <taxon>Fungi</taxon>
        <taxon>Dikarya</taxon>
        <taxon>Basidiomycota</taxon>
        <taxon>Agaricomycotina</taxon>
        <taxon>Agaricomycetes</taxon>
        <taxon>Thelephorales</taxon>
        <taxon>Thelephoraceae</taxon>
        <taxon>Thelephora</taxon>
    </lineage>
</organism>
<proteinExistence type="predicted"/>
<evidence type="ECO:0000313" key="1">
    <source>
        <dbReference type="EMBL" id="KAF9644221.1"/>
    </source>
</evidence>
<sequence>MTEDDQETKYLFTWINGHTIYRTNRMCLVWEWATRNRHASLVCILGGPAITDSTLVSPDLSIHWLPPPCTRAIPATTHHLSPAVQLRPLLQAPDRFSPLQINENGVSWEERRRCPAADRGPLSANVLPPGIISLRVPGTGCGALPSTLRAGSGPSPTPTNEPFPTTDPYASRSRGINVLRGHSTDS</sequence>
<evidence type="ECO:0000313" key="2">
    <source>
        <dbReference type="Proteomes" id="UP000886501"/>
    </source>
</evidence>